<evidence type="ECO:0000313" key="2">
    <source>
        <dbReference type="EMBL" id="ESW23360.1"/>
    </source>
</evidence>
<dbReference type="InterPro" id="IPR024752">
    <property type="entry name" value="Myb/SANT-like_dom"/>
</dbReference>
<dbReference type="OMA" id="TTMPYEN"/>
<dbReference type="OrthoDB" id="1734412at2759"/>
<gene>
    <name evidence="2" type="ORF">PHAVU_004G040600g</name>
</gene>
<feature type="domain" description="Myb/SANT-like" evidence="1">
    <location>
        <begin position="20"/>
        <end position="114"/>
    </location>
</feature>
<organism evidence="2 3">
    <name type="scientific">Phaseolus vulgaris</name>
    <name type="common">Kidney bean</name>
    <name type="synonym">French bean</name>
    <dbReference type="NCBI Taxonomy" id="3885"/>
    <lineage>
        <taxon>Eukaryota</taxon>
        <taxon>Viridiplantae</taxon>
        <taxon>Streptophyta</taxon>
        <taxon>Embryophyta</taxon>
        <taxon>Tracheophyta</taxon>
        <taxon>Spermatophyta</taxon>
        <taxon>Magnoliopsida</taxon>
        <taxon>eudicotyledons</taxon>
        <taxon>Gunneridae</taxon>
        <taxon>Pentapetalae</taxon>
        <taxon>rosids</taxon>
        <taxon>fabids</taxon>
        <taxon>Fabales</taxon>
        <taxon>Fabaceae</taxon>
        <taxon>Papilionoideae</taxon>
        <taxon>50 kb inversion clade</taxon>
        <taxon>NPAAA clade</taxon>
        <taxon>indigoferoid/millettioid clade</taxon>
        <taxon>Phaseoleae</taxon>
        <taxon>Phaseolus</taxon>
    </lineage>
</organism>
<name>V7C235_PHAVU</name>
<dbReference type="Gramene" id="ESW23360">
    <property type="protein sequence ID" value="ESW23360"/>
    <property type="gene ID" value="PHAVU_004G040600g"/>
</dbReference>
<accession>V7C235</accession>
<dbReference type="EMBL" id="CM002291">
    <property type="protein sequence ID" value="ESW23360.1"/>
    <property type="molecule type" value="Genomic_DNA"/>
</dbReference>
<dbReference type="Proteomes" id="UP000000226">
    <property type="component" value="Chromosome 4"/>
</dbReference>
<dbReference type="PANTHER" id="PTHR46929">
    <property type="entry name" value="EXPRESSED PROTEIN"/>
    <property type="match status" value="1"/>
</dbReference>
<evidence type="ECO:0000259" key="1">
    <source>
        <dbReference type="Pfam" id="PF12776"/>
    </source>
</evidence>
<proteinExistence type="predicted"/>
<dbReference type="AlphaFoldDB" id="V7C235"/>
<dbReference type="PANTHER" id="PTHR46929:SF4">
    <property type="entry name" value="MYB_SANT-LIKE DOMAIN-CONTAINING PROTEIN"/>
    <property type="match status" value="1"/>
</dbReference>
<evidence type="ECO:0000313" key="3">
    <source>
        <dbReference type="Proteomes" id="UP000000226"/>
    </source>
</evidence>
<keyword evidence="3" id="KW-1185">Reference proteome</keyword>
<dbReference type="Pfam" id="PF12776">
    <property type="entry name" value="Myb_DNA-bind_3"/>
    <property type="match status" value="1"/>
</dbReference>
<reference evidence="3" key="1">
    <citation type="journal article" date="2014" name="Nat. Genet.">
        <title>A reference genome for common bean and genome-wide analysis of dual domestications.</title>
        <authorList>
            <person name="Schmutz J."/>
            <person name="McClean P.E."/>
            <person name="Mamidi S."/>
            <person name="Wu G.A."/>
            <person name="Cannon S.B."/>
            <person name="Grimwood J."/>
            <person name="Jenkins J."/>
            <person name="Shu S."/>
            <person name="Song Q."/>
            <person name="Chavarro C."/>
            <person name="Torres-Torres M."/>
            <person name="Geffroy V."/>
            <person name="Moghaddam S.M."/>
            <person name="Gao D."/>
            <person name="Abernathy B."/>
            <person name="Barry K."/>
            <person name="Blair M."/>
            <person name="Brick M.A."/>
            <person name="Chovatia M."/>
            <person name="Gepts P."/>
            <person name="Goodstein D.M."/>
            <person name="Gonzales M."/>
            <person name="Hellsten U."/>
            <person name="Hyten D.L."/>
            <person name="Jia G."/>
            <person name="Kelly J.D."/>
            <person name="Kudrna D."/>
            <person name="Lee R."/>
            <person name="Richard M.M."/>
            <person name="Miklas P.N."/>
            <person name="Osorno J.M."/>
            <person name="Rodrigues J."/>
            <person name="Thareau V."/>
            <person name="Urrea C.A."/>
            <person name="Wang M."/>
            <person name="Yu Y."/>
            <person name="Zhang M."/>
            <person name="Wing R.A."/>
            <person name="Cregan P.B."/>
            <person name="Rokhsar D.S."/>
            <person name="Jackson S.A."/>
        </authorList>
    </citation>
    <scope>NUCLEOTIDE SEQUENCE [LARGE SCALE GENOMIC DNA]</scope>
    <source>
        <strain evidence="3">cv. G19833</strain>
    </source>
</reference>
<dbReference type="STRING" id="3885.V7C235"/>
<sequence>MDRGKNVAPNSSGGYREFTKWTTKMNLILLNSMIEEVCQGCRIDGSWTSKGYTNIVMALHEAGLSGIKKNHVKNRQKSLKDKWREVNDLFGGLDGFSWNQTTKRFEAKDKVWNDLIKAKPSTTKWRVNPIRH</sequence>
<protein>
    <recommendedName>
        <fullName evidence="1">Myb/SANT-like domain-containing protein</fullName>
    </recommendedName>
</protein>